<accession>A0A1X6WS64</accession>
<protein>
    <submittedName>
        <fullName evidence="6">ABC transporter ATP-binding protein</fullName>
    </submittedName>
</protein>
<proteinExistence type="inferred from homology"/>
<keyword evidence="2" id="KW-0813">Transport</keyword>
<dbReference type="SUPFAM" id="SSF52540">
    <property type="entry name" value="P-loop containing nucleoside triphosphate hydrolases"/>
    <property type="match status" value="1"/>
</dbReference>
<evidence type="ECO:0000256" key="1">
    <source>
        <dbReference type="ARBA" id="ARBA00005417"/>
    </source>
</evidence>
<dbReference type="InterPro" id="IPR027417">
    <property type="entry name" value="P-loop_NTPase"/>
</dbReference>
<keyword evidence="3" id="KW-0547">Nucleotide-binding</keyword>
<name>A0A1X6WS64_9ENTE</name>
<evidence type="ECO:0000313" key="7">
    <source>
        <dbReference type="Proteomes" id="UP000195918"/>
    </source>
</evidence>
<keyword evidence="7" id="KW-1185">Reference proteome</keyword>
<evidence type="ECO:0000259" key="5">
    <source>
        <dbReference type="PROSITE" id="PS50893"/>
    </source>
</evidence>
<dbReference type="InterPro" id="IPR003439">
    <property type="entry name" value="ABC_transporter-like_ATP-bd"/>
</dbReference>
<dbReference type="Pfam" id="PF00005">
    <property type="entry name" value="ABC_tran"/>
    <property type="match status" value="1"/>
</dbReference>
<dbReference type="Proteomes" id="UP000195918">
    <property type="component" value="Unassembled WGS sequence"/>
</dbReference>
<dbReference type="OrthoDB" id="9804819at2"/>
<dbReference type="EMBL" id="FWFD01000021">
    <property type="protein sequence ID" value="SLM87201.1"/>
    <property type="molecule type" value="Genomic_DNA"/>
</dbReference>
<dbReference type="PANTHER" id="PTHR42711">
    <property type="entry name" value="ABC TRANSPORTER ATP-BINDING PROTEIN"/>
    <property type="match status" value="1"/>
</dbReference>
<evidence type="ECO:0000256" key="4">
    <source>
        <dbReference type="ARBA" id="ARBA00022840"/>
    </source>
</evidence>
<dbReference type="Gene3D" id="3.40.50.300">
    <property type="entry name" value="P-loop containing nucleotide triphosphate hydrolases"/>
    <property type="match status" value="1"/>
</dbReference>
<sequence>MTIEVRGMSKTADNLLVLNDIDLIFQEKKIYGLLGQNDSGKTTLMRLIARLRFPTEGYIEIDDMDIEDHPAVLKNIYFQTHDDIYPRRAKLKQIVKWMGQFYPNFQIDECLNLLEKYHLNENEIFRKLPLKKKTLFRTCLALSNDVDYLLLDEPAFTLDAYHRHALYQDLLKSYDRYPKTIILSTHAIDEIEEIIERVVILEDGQVLIDDNVKDLVSKAYSVKGDERDVREFLQQKTILGQEYRQGVIKAYVQLEENELQHNEQLELKPLNLQELFIQLTKDVYGKKEGE</sequence>
<evidence type="ECO:0000313" key="6">
    <source>
        <dbReference type="EMBL" id="SLM87201.1"/>
    </source>
</evidence>
<feature type="domain" description="ABC transporter" evidence="5">
    <location>
        <begin position="3"/>
        <end position="228"/>
    </location>
</feature>
<keyword evidence="4 6" id="KW-0067">ATP-binding</keyword>
<reference evidence="7" key="1">
    <citation type="submission" date="2017-02" db="EMBL/GenBank/DDBJ databases">
        <authorList>
            <person name="Dridi B."/>
        </authorList>
    </citation>
    <scope>NUCLEOTIDE SEQUENCE [LARGE SCALE GENOMIC DNA]</scope>
    <source>
        <strain evidence="7">bH819</strain>
    </source>
</reference>
<dbReference type="PROSITE" id="PS50893">
    <property type="entry name" value="ABC_TRANSPORTER_2"/>
    <property type="match status" value="1"/>
</dbReference>
<dbReference type="SMART" id="SM00382">
    <property type="entry name" value="AAA"/>
    <property type="match status" value="1"/>
</dbReference>
<dbReference type="PANTHER" id="PTHR42711:SF5">
    <property type="entry name" value="ABC TRANSPORTER ATP-BINDING PROTEIN NATA"/>
    <property type="match status" value="1"/>
</dbReference>
<dbReference type="GO" id="GO:0016887">
    <property type="term" value="F:ATP hydrolysis activity"/>
    <property type="evidence" value="ECO:0007669"/>
    <property type="project" value="InterPro"/>
</dbReference>
<dbReference type="GO" id="GO:0005524">
    <property type="term" value="F:ATP binding"/>
    <property type="evidence" value="ECO:0007669"/>
    <property type="project" value="UniProtKB-KW"/>
</dbReference>
<evidence type="ECO:0000256" key="2">
    <source>
        <dbReference type="ARBA" id="ARBA00022448"/>
    </source>
</evidence>
<gene>
    <name evidence="6" type="ORF">FM121_13965</name>
</gene>
<dbReference type="RefSeq" id="WP_086952821.1">
    <property type="nucleotide sequence ID" value="NZ_FWFD01000021.1"/>
</dbReference>
<comment type="similarity">
    <text evidence="1">Belongs to the ABC transporter superfamily.</text>
</comment>
<dbReference type="AlphaFoldDB" id="A0A1X6WS64"/>
<organism evidence="6 7">
    <name type="scientific">Vagococcus fluvialis bH819</name>
    <dbReference type="NCBI Taxonomy" id="1255619"/>
    <lineage>
        <taxon>Bacteria</taxon>
        <taxon>Bacillati</taxon>
        <taxon>Bacillota</taxon>
        <taxon>Bacilli</taxon>
        <taxon>Lactobacillales</taxon>
        <taxon>Enterococcaceae</taxon>
        <taxon>Vagococcus</taxon>
    </lineage>
</organism>
<dbReference type="InterPro" id="IPR050763">
    <property type="entry name" value="ABC_transporter_ATP-binding"/>
</dbReference>
<dbReference type="InterPro" id="IPR003593">
    <property type="entry name" value="AAA+_ATPase"/>
</dbReference>
<evidence type="ECO:0000256" key="3">
    <source>
        <dbReference type="ARBA" id="ARBA00022741"/>
    </source>
</evidence>